<reference evidence="2" key="1">
    <citation type="submission" date="2018-02" db="EMBL/GenBank/DDBJ databases">
        <authorList>
            <person name="Seth-Smith MB H."/>
            <person name="Seth-Smith H."/>
        </authorList>
    </citation>
    <scope>NUCLEOTIDE SEQUENCE [LARGE SCALE GENOMIC DNA]</scope>
</reference>
<gene>
    <name evidence="1" type="ORF">MB901379_03199</name>
</gene>
<organism evidence="1 2">
    <name type="scientific">Mycobacterium basiliense</name>
    <dbReference type="NCBI Taxonomy" id="2094119"/>
    <lineage>
        <taxon>Bacteria</taxon>
        <taxon>Bacillati</taxon>
        <taxon>Actinomycetota</taxon>
        <taxon>Actinomycetes</taxon>
        <taxon>Mycobacteriales</taxon>
        <taxon>Mycobacteriaceae</taxon>
        <taxon>Mycobacterium</taxon>
    </lineage>
</organism>
<dbReference type="AlphaFoldDB" id="A0A3S4BXJ3"/>
<evidence type="ECO:0000313" key="2">
    <source>
        <dbReference type="Proteomes" id="UP000269998"/>
    </source>
</evidence>
<dbReference type="EMBL" id="LR130759">
    <property type="protein sequence ID" value="VDM89621.1"/>
    <property type="molecule type" value="Genomic_DNA"/>
</dbReference>
<dbReference type="Proteomes" id="UP000269998">
    <property type="component" value="Chromosome"/>
</dbReference>
<protein>
    <submittedName>
        <fullName evidence="1">Uncharacterized protein</fullName>
    </submittedName>
</protein>
<accession>A0A3S4BXJ3</accession>
<keyword evidence="2" id="KW-1185">Reference proteome</keyword>
<name>A0A3S4BXJ3_9MYCO</name>
<dbReference type="KEGG" id="mbai:MB901379_03199"/>
<sequence length="117" mass="12978">MKPETELRDPAEQLDAAEELDRCIRRTADAAARNLNKLAGLLVEAKAGEIHAALGFESWPAYLANRLQPITKTLDRNEVRELIADLRKAGMSVRDISAATSVRRGLVLRSWRAGLSR</sequence>
<proteinExistence type="predicted"/>
<evidence type="ECO:0000313" key="1">
    <source>
        <dbReference type="EMBL" id="VDM89621.1"/>
    </source>
</evidence>